<dbReference type="RefSeq" id="WP_268922902.1">
    <property type="nucleotide sequence ID" value="NZ_JAPTGC010000006.1"/>
</dbReference>
<feature type="domain" description="Damage-control phosphatase ARMT1-like metal-binding" evidence="1">
    <location>
        <begin position="4"/>
        <end position="278"/>
    </location>
</feature>
<dbReference type="InterPro" id="IPR036075">
    <property type="entry name" value="ARMT-1-like_metal-bd_sf"/>
</dbReference>
<dbReference type="Gene3D" id="1.10.8.380">
    <property type="entry name" value="Uncharacterised protein PF01937, DUF89, domain 1"/>
    <property type="match status" value="1"/>
</dbReference>
<dbReference type="InterPro" id="IPR014444">
    <property type="entry name" value="PH1575-like"/>
</dbReference>
<comment type="caution">
    <text evidence="2">The sequence shown here is derived from an EMBL/GenBank/DDBJ whole genome shotgun (WGS) entry which is preliminary data.</text>
</comment>
<organism evidence="2 3">
    <name type="scientific">Methanocorpusculum vombati</name>
    <dbReference type="NCBI Taxonomy" id="3002864"/>
    <lineage>
        <taxon>Archaea</taxon>
        <taxon>Methanobacteriati</taxon>
        <taxon>Methanobacteriota</taxon>
        <taxon>Stenosarchaea group</taxon>
        <taxon>Methanomicrobia</taxon>
        <taxon>Methanomicrobiales</taxon>
        <taxon>Methanocorpusculaceae</taxon>
        <taxon>Methanocorpusculum</taxon>
    </lineage>
</organism>
<protein>
    <submittedName>
        <fullName evidence="2">ARMT1-like domain-containing protein</fullName>
    </submittedName>
</protein>
<dbReference type="InterPro" id="IPR002791">
    <property type="entry name" value="ARMT1-like_metal-bd"/>
</dbReference>
<dbReference type="PIRSF" id="PIRSF006593">
    <property type="entry name" value="UCP006593"/>
    <property type="match status" value="1"/>
</dbReference>
<dbReference type="Pfam" id="PF01937">
    <property type="entry name" value="ARMT1-like_dom"/>
    <property type="match status" value="1"/>
</dbReference>
<evidence type="ECO:0000313" key="2">
    <source>
        <dbReference type="EMBL" id="MCZ0862646.1"/>
    </source>
</evidence>
<dbReference type="SUPFAM" id="SSF111321">
    <property type="entry name" value="AF1104-like"/>
    <property type="match status" value="1"/>
</dbReference>
<dbReference type="Gene3D" id="1.10.285.20">
    <property type="entry name" value="Uncharacterised protein PF01937, DUF89, domain 2"/>
    <property type="match status" value="1"/>
</dbReference>
<sequence length="285" mass="30700">MRLAPECRACLLSRVVAEAEYVSSDAETVALALRRCTELYDSRANEPVGASVIAGAVHRCCYAVIGSADPYAGLKVQDNAVAAGVAEAVRPMLSSVHDYVVAAVIGNAMDYGVAGHEIAKDFTGYFREMFERGLALDDTERILALAERVVYCTDNCGEAVFDKLLCAELRRRGSHVTIVVKDQPMLNDVTMQEARDLRLDEAADAVYHAGGGAQLGLHPDVYPPEVVAAMRDATLIIAKGLANYESLTEYAGLPPVAYLMTVKCEPVARHVGARKGDLIAVLRQQ</sequence>
<dbReference type="EMBL" id="JAPTGC010000006">
    <property type="protein sequence ID" value="MCZ0862646.1"/>
    <property type="molecule type" value="Genomic_DNA"/>
</dbReference>
<dbReference type="Proteomes" id="UP001141336">
    <property type="component" value="Unassembled WGS sequence"/>
</dbReference>
<evidence type="ECO:0000313" key="3">
    <source>
        <dbReference type="Proteomes" id="UP001141336"/>
    </source>
</evidence>
<reference evidence="2" key="1">
    <citation type="submission" date="2022-12" db="EMBL/GenBank/DDBJ databases">
        <title>Isolation and characterisation of novel Methanocorpusculum spp. from native Australian herbivores indicates the genus is ancestrally host-associated.</title>
        <authorList>
            <person name="Volmer J.G."/>
            <person name="Soo R.M."/>
            <person name="Evans P.N."/>
            <person name="Hoedt E.C."/>
            <person name="Astorga Alsina A.L."/>
            <person name="Woodcroft B.J."/>
            <person name="Tyson G.W."/>
            <person name="Hugenholtz P."/>
            <person name="Morrison M."/>
        </authorList>
    </citation>
    <scope>NUCLEOTIDE SEQUENCE</scope>
    <source>
        <strain evidence="2">CW153</strain>
    </source>
</reference>
<accession>A0ABT4ILM1</accession>
<evidence type="ECO:0000259" key="1">
    <source>
        <dbReference type="Pfam" id="PF01937"/>
    </source>
</evidence>
<dbReference type="Gene3D" id="3.40.50.10880">
    <property type="entry name" value="Uncharacterised protein PF01937, DUF89, domain 3"/>
    <property type="match status" value="1"/>
</dbReference>
<gene>
    <name evidence="2" type="ORF">O0S09_05170</name>
</gene>
<name>A0ABT4ILM1_9EURY</name>
<proteinExistence type="predicted"/>
<keyword evidence="3" id="KW-1185">Reference proteome</keyword>